<dbReference type="InterPro" id="IPR001313">
    <property type="entry name" value="Pumilio_RNA-bd_rpt"/>
</dbReference>
<dbReference type="PANTHER" id="PTHR13102:SF0">
    <property type="entry name" value="NUCLEOLAR PROTEIN 9"/>
    <property type="match status" value="1"/>
</dbReference>
<dbReference type="InterPro" id="IPR040000">
    <property type="entry name" value="NOP9"/>
</dbReference>
<feature type="non-terminal residue" evidence="3">
    <location>
        <position position="154"/>
    </location>
</feature>
<dbReference type="OrthoDB" id="9987665at2759"/>
<dbReference type="GO" id="GO:0003723">
    <property type="term" value="F:RNA binding"/>
    <property type="evidence" value="ECO:0007669"/>
    <property type="project" value="InterPro"/>
</dbReference>
<dbReference type="GO" id="GO:0000056">
    <property type="term" value="P:ribosomal small subunit export from nucleus"/>
    <property type="evidence" value="ECO:0007669"/>
    <property type="project" value="TreeGrafter"/>
</dbReference>
<keyword evidence="4" id="KW-1185">Reference proteome</keyword>
<organism evidence="3 4">
    <name type="scientific">Centropus unirufus</name>
    <dbReference type="NCBI Taxonomy" id="1118519"/>
    <lineage>
        <taxon>Eukaryota</taxon>
        <taxon>Metazoa</taxon>
        <taxon>Chordata</taxon>
        <taxon>Craniata</taxon>
        <taxon>Vertebrata</taxon>
        <taxon>Euteleostomi</taxon>
        <taxon>Archelosauria</taxon>
        <taxon>Archosauria</taxon>
        <taxon>Dinosauria</taxon>
        <taxon>Saurischia</taxon>
        <taxon>Theropoda</taxon>
        <taxon>Coelurosauria</taxon>
        <taxon>Aves</taxon>
        <taxon>Neognathae</taxon>
        <taxon>Neoaves</taxon>
        <taxon>Otidimorphae</taxon>
        <taxon>Cuculiformes</taxon>
        <taxon>Centropidae</taxon>
        <taxon>Centropus</taxon>
    </lineage>
</organism>
<dbReference type="GO" id="GO:0000447">
    <property type="term" value="P:endonucleolytic cleavage in ITS1 to separate SSU-rRNA from 5.8S rRNA and LSU-rRNA from tricistronic rRNA transcript (SSU-rRNA, 5.8S rRNA, LSU-rRNA)"/>
    <property type="evidence" value="ECO:0007669"/>
    <property type="project" value="TreeGrafter"/>
</dbReference>
<dbReference type="GO" id="GO:0005730">
    <property type="term" value="C:nucleolus"/>
    <property type="evidence" value="ECO:0007669"/>
    <property type="project" value="TreeGrafter"/>
</dbReference>
<dbReference type="InterPro" id="IPR011989">
    <property type="entry name" value="ARM-like"/>
</dbReference>
<dbReference type="GO" id="GO:0000472">
    <property type="term" value="P:endonucleolytic cleavage to generate mature 5'-end of SSU-rRNA from (SSU-rRNA, 5.8S rRNA, LSU-rRNA)"/>
    <property type="evidence" value="ECO:0007669"/>
    <property type="project" value="TreeGrafter"/>
</dbReference>
<keyword evidence="1" id="KW-0677">Repeat</keyword>
<feature type="non-terminal residue" evidence="3">
    <location>
        <position position="1"/>
    </location>
</feature>
<gene>
    <name evidence="3" type="primary">Nop9</name>
    <name evidence="3" type="ORF">CENUNI_R05884</name>
</gene>
<dbReference type="InterPro" id="IPR016024">
    <property type="entry name" value="ARM-type_fold"/>
</dbReference>
<feature type="repeat" description="Pumilio" evidence="2">
    <location>
        <begin position="72"/>
        <end position="108"/>
    </location>
</feature>
<protein>
    <submittedName>
        <fullName evidence="3">NOP9 protein</fullName>
    </submittedName>
</protein>
<dbReference type="SUPFAM" id="SSF48371">
    <property type="entry name" value="ARM repeat"/>
    <property type="match status" value="1"/>
</dbReference>
<evidence type="ECO:0000313" key="4">
    <source>
        <dbReference type="Proteomes" id="UP000517892"/>
    </source>
</evidence>
<dbReference type="PROSITE" id="PS50302">
    <property type="entry name" value="PUM"/>
    <property type="match status" value="1"/>
</dbReference>
<reference evidence="3 4" key="1">
    <citation type="submission" date="2019-09" db="EMBL/GenBank/DDBJ databases">
        <title>Bird 10,000 Genomes (B10K) Project - Family phase.</title>
        <authorList>
            <person name="Zhang G."/>
        </authorList>
    </citation>
    <scope>NUCLEOTIDE SEQUENCE [LARGE SCALE GENOMIC DNA]</scope>
    <source>
        <strain evidence="3">B10K-DU-017-25</strain>
        <tissue evidence="3">Mixed tissue sample</tissue>
    </source>
</reference>
<dbReference type="Proteomes" id="UP000517892">
    <property type="component" value="Unassembled WGS sequence"/>
</dbReference>
<evidence type="ECO:0000256" key="1">
    <source>
        <dbReference type="ARBA" id="ARBA00022737"/>
    </source>
</evidence>
<name>A0A7K5AGM1_9AVES</name>
<dbReference type="AlphaFoldDB" id="A0A7K5AGM1"/>
<dbReference type="GO" id="GO:0000480">
    <property type="term" value="P:endonucleolytic cleavage in 5'-ETS of tricistronic rRNA transcript (SSU-rRNA, 5.8S rRNA, LSU-rRNA)"/>
    <property type="evidence" value="ECO:0007669"/>
    <property type="project" value="TreeGrafter"/>
</dbReference>
<proteinExistence type="predicted"/>
<sequence length="154" mass="16354">ALQSPVPASLCLQGALRVLGHCRPEVCARLCQRLLPGPGALLPGLQDPERSRVLEAALAVAAPPELRRIFQELRGQLRGLARHRVGNHGLQRLLERAPGDLVAEALSELGPALSEPLAQGHPGVVTALMAACARCPELQEEALRHLLQVGHAPS</sequence>
<evidence type="ECO:0000313" key="3">
    <source>
        <dbReference type="EMBL" id="NWR81858.1"/>
    </source>
</evidence>
<comment type="caution">
    <text evidence="3">The sequence shown here is derived from an EMBL/GenBank/DDBJ whole genome shotgun (WGS) entry which is preliminary data.</text>
</comment>
<dbReference type="GO" id="GO:0030688">
    <property type="term" value="C:preribosome, small subunit precursor"/>
    <property type="evidence" value="ECO:0007669"/>
    <property type="project" value="TreeGrafter"/>
</dbReference>
<dbReference type="GO" id="GO:0030686">
    <property type="term" value="C:90S preribosome"/>
    <property type="evidence" value="ECO:0007669"/>
    <property type="project" value="TreeGrafter"/>
</dbReference>
<evidence type="ECO:0000256" key="2">
    <source>
        <dbReference type="PROSITE-ProRule" id="PRU00317"/>
    </source>
</evidence>
<dbReference type="PANTHER" id="PTHR13102">
    <property type="entry name" value="NUCLEOLAR PROTEIN 9"/>
    <property type="match status" value="1"/>
</dbReference>
<dbReference type="Gene3D" id="1.25.10.10">
    <property type="entry name" value="Leucine-rich Repeat Variant"/>
    <property type="match status" value="1"/>
</dbReference>
<accession>A0A7K5AGM1</accession>
<dbReference type="EMBL" id="VYZI01002141">
    <property type="protein sequence ID" value="NWR81858.1"/>
    <property type="molecule type" value="Genomic_DNA"/>
</dbReference>
<dbReference type="Pfam" id="PF22493">
    <property type="entry name" value="PUF_NOP9"/>
    <property type="match status" value="1"/>
</dbReference>